<evidence type="ECO:0000256" key="1">
    <source>
        <dbReference type="SAM" id="Phobius"/>
    </source>
</evidence>
<keyword evidence="1" id="KW-0812">Transmembrane</keyword>
<organism evidence="2">
    <name type="scientific">viral metagenome</name>
    <dbReference type="NCBI Taxonomy" id="1070528"/>
    <lineage>
        <taxon>unclassified sequences</taxon>
        <taxon>metagenomes</taxon>
        <taxon>organismal metagenomes</taxon>
    </lineage>
</organism>
<dbReference type="AlphaFoldDB" id="A0A6C0AIT3"/>
<dbReference type="EMBL" id="MN740648">
    <property type="protein sequence ID" value="QHS79566.1"/>
    <property type="molecule type" value="Genomic_DNA"/>
</dbReference>
<sequence>MSTGIHIQSASYGVGSKSVDVARAVAAKNKDGDIKFVVTPAALNVKDPAPGQLKTLTVNYTINGGNSNIETAVDGDSISISAPPARIASGLQIKKAQYGYDGNWADVTSAILTYMNDGSIDITVNPATVGIPDPNPNKPKFLKVDTTINGKASSYKIADGKKFKLSAPSSTDISSADSKPVNVVWSIISMLFTKAIFCILLTVWFTSIRVGAEYGATLFQGGGYVIGTLALFTFGLFPIFGLPFPMFWWGLIMG</sequence>
<keyword evidence="1" id="KW-0472">Membrane</keyword>
<accession>A0A6C0AIT3</accession>
<keyword evidence="1" id="KW-1133">Transmembrane helix</keyword>
<feature type="transmembrane region" description="Helical" evidence="1">
    <location>
        <begin position="183"/>
        <end position="205"/>
    </location>
</feature>
<feature type="transmembrane region" description="Helical" evidence="1">
    <location>
        <begin position="225"/>
        <end position="251"/>
    </location>
</feature>
<evidence type="ECO:0000313" key="2">
    <source>
        <dbReference type="EMBL" id="QHS79566.1"/>
    </source>
</evidence>
<name>A0A6C0AIT3_9ZZZZ</name>
<protein>
    <submittedName>
        <fullName evidence="2">Uncharacterized protein</fullName>
    </submittedName>
</protein>
<proteinExistence type="predicted"/>
<reference evidence="2" key="1">
    <citation type="journal article" date="2020" name="Nature">
        <title>Giant virus diversity and host interactions through global metagenomics.</title>
        <authorList>
            <person name="Schulz F."/>
            <person name="Roux S."/>
            <person name="Paez-Espino D."/>
            <person name="Jungbluth S."/>
            <person name="Walsh D.A."/>
            <person name="Denef V.J."/>
            <person name="McMahon K.D."/>
            <person name="Konstantinidis K.T."/>
            <person name="Eloe-Fadrosh E.A."/>
            <person name="Kyrpides N.C."/>
            <person name="Woyke T."/>
        </authorList>
    </citation>
    <scope>NUCLEOTIDE SEQUENCE</scope>
    <source>
        <strain evidence="2">GVMAG-S-1035237-23</strain>
    </source>
</reference>